<name>A0AAN7N6P8_MYCAM</name>
<proteinExistence type="predicted"/>
<accession>A0AAN7N6P8</accession>
<dbReference type="AlphaFoldDB" id="A0AAN7N6P8"/>
<evidence type="ECO:0000313" key="2">
    <source>
        <dbReference type="Proteomes" id="UP001333110"/>
    </source>
</evidence>
<reference evidence="1 2" key="1">
    <citation type="journal article" date="2023" name="J. Hered.">
        <title>Chromosome-level genome of the wood stork (Mycteria americana) provides insight into avian chromosome evolution.</title>
        <authorList>
            <person name="Flamio R. Jr."/>
            <person name="Ramstad K.M."/>
        </authorList>
    </citation>
    <scope>NUCLEOTIDE SEQUENCE [LARGE SCALE GENOMIC DNA]</scope>
    <source>
        <strain evidence="1">JAX WOST 10</strain>
    </source>
</reference>
<gene>
    <name evidence="1" type="ORF">QYF61_021117</name>
</gene>
<protein>
    <submittedName>
        <fullName evidence="1">Uncharacterized protein</fullName>
    </submittedName>
</protein>
<organism evidence="1 2">
    <name type="scientific">Mycteria americana</name>
    <name type="common">Wood stork</name>
    <dbReference type="NCBI Taxonomy" id="33587"/>
    <lineage>
        <taxon>Eukaryota</taxon>
        <taxon>Metazoa</taxon>
        <taxon>Chordata</taxon>
        <taxon>Craniata</taxon>
        <taxon>Vertebrata</taxon>
        <taxon>Euteleostomi</taxon>
        <taxon>Archelosauria</taxon>
        <taxon>Archosauria</taxon>
        <taxon>Dinosauria</taxon>
        <taxon>Saurischia</taxon>
        <taxon>Theropoda</taxon>
        <taxon>Coelurosauria</taxon>
        <taxon>Aves</taxon>
        <taxon>Neognathae</taxon>
        <taxon>Neoaves</taxon>
        <taxon>Aequornithes</taxon>
        <taxon>Ciconiiformes</taxon>
        <taxon>Ciconiidae</taxon>
        <taxon>Mycteria</taxon>
    </lineage>
</organism>
<dbReference type="EMBL" id="JAUNZN010000004">
    <property type="protein sequence ID" value="KAK4822898.1"/>
    <property type="molecule type" value="Genomic_DNA"/>
</dbReference>
<comment type="caution">
    <text evidence="1">The sequence shown here is derived from an EMBL/GenBank/DDBJ whole genome shotgun (WGS) entry which is preliminary data.</text>
</comment>
<dbReference type="Proteomes" id="UP001333110">
    <property type="component" value="Unassembled WGS sequence"/>
</dbReference>
<evidence type="ECO:0000313" key="1">
    <source>
        <dbReference type="EMBL" id="KAK4822898.1"/>
    </source>
</evidence>
<keyword evidence="2" id="KW-1185">Reference proteome</keyword>
<sequence length="355" mass="39660">MKIPRVLIGLPGSLDRVKEIRLGLKLAKSMRDLLPPGSITAGVLPRLLRPALLTDLGDAVHGWRLNHFPGQPGPMLDNPLGEEKFPNIQSKPPLAQLEAISSRPITCYLGEETDPHLSTPSFQAKQSQLPQLLPISLVLQTLHQLSCPSLDTLQPLNVSLVVRGPKLNTGFEVRPHQCRVQGHNHCPTPAGHTIFDTSQDAIGFLGCLGKPRNSVNLEDLGIWKEHHCHDGPSRCRGLCCGYGINIVNIAWFTPQVLSPKEAAFHRSLLRNTNHQRRDLLRQDTAQLYQTHSYRRSEAGRTPRYLLFDFCHVTLYQERQILDSQIILILPVSSQTSTCVWQSKGNQVLAEANHQY</sequence>